<evidence type="ECO:0000256" key="5">
    <source>
        <dbReference type="ARBA" id="ARBA00023157"/>
    </source>
</evidence>
<keyword evidence="7" id="KW-0472">Membrane</keyword>
<keyword evidence="5" id="KW-1015">Disulfide bond</keyword>
<reference evidence="8 9" key="1">
    <citation type="submission" date="2020-06" db="EMBL/GenBank/DDBJ databases">
        <title>The yeast mating-type switching endonuclease HO is a domesticated member of an unorthodox homing genetic element family.</title>
        <authorList>
            <person name="Coughlan A.Y."/>
            <person name="Lombardi L."/>
            <person name="Braun-Galleani S."/>
            <person name="Martos A.R."/>
            <person name="Galeote V."/>
            <person name="Bigey F."/>
            <person name="Dequin S."/>
            <person name="Byrne K.P."/>
            <person name="Wolfe K.H."/>
        </authorList>
    </citation>
    <scope>NUCLEOTIDE SEQUENCE [LARGE SCALE GENOMIC DNA]</scope>
    <source>
        <strain evidence="8 9">CBS2947</strain>
    </source>
</reference>
<dbReference type="PANTHER" id="PTHR11742:SF103">
    <property type="entry name" value="ENDOPLASMIC RETICULUM MANNOSIDASE MNL2-RELATED"/>
    <property type="match status" value="1"/>
</dbReference>
<dbReference type="GO" id="GO:0004571">
    <property type="term" value="F:mannosyl-oligosaccharide 1,2-alpha-mannosidase activity"/>
    <property type="evidence" value="ECO:0007669"/>
    <property type="project" value="InterPro"/>
</dbReference>
<evidence type="ECO:0000256" key="1">
    <source>
        <dbReference type="ARBA" id="ARBA00001913"/>
    </source>
</evidence>
<dbReference type="OrthoDB" id="8118055at2759"/>
<dbReference type="InterPro" id="IPR001382">
    <property type="entry name" value="Glyco_hydro_47"/>
</dbReference>
<dbReference type="GO" id="GO:0005783">
    <property type="term" value="C:endoplasmic reticulum"/>
    <property type="evidence" value="ECO:0007669"/>
    <property type="project" value="TreeGrafter"/>
</dbReference>
<organism evidence="8 9">
    <name type="scientific">Torulaspora globosa</name>
    <dbReference type="NCBI Taxonomy" id="48254"/>
    <lineage>
        <taxon>Eukaryota</taxon>
        <taxon>Fungi</taxon>
        <taxon>Dikarya</taxon>
        <taxon>Ascomycota</taxon>
        <taxon>Saccharomycotina</taxon>
        <taxon>Saccharomycetes</taxon>
        <taxon>Saccharomycetales</taxon>
        <taxon>Saccharomycetaceae</taxon>
        <taxon>Torulaspora</taxon>
    </lineage>
</organism>
<keyword evidence="7" id="KW-0812">Transmembrane</keyword>
<keyword evidence="4 6" id="KW-0378">Hydrolase</keyword>
<dbReference type="GO" id="GO:0016020">
    <property type="term" value="C:membrane"/>
    <property type="evidence" value="ECO:0007669"/>
    <property type="project" value="InterPro"/>
</dbReference>
<dbReference type="InterPro" id="IPR050749">
    <property type="entry name" value="Glycosyl_Hydrolase_47"/>
</dbReference>
<comment type="pathway">
    <text evidence="2">Protein modification; protein glycosylation.</text>
</comment>
<keyword evidence="9" id="KW-1185">Reference proteome</keyword>
<dbReference type="AlphaFoldDB" id="A0A7H9HPV2"/>
<sequence>MSLTKLVRSCIRRLRSVVILVITVSLLFYYTFENELDMLNSKAENEYTPSINAGSRLEDKSGVLDVQRDVISERTRLLATDLKVLHEKNRYFPLLVSEPSKDPSKLLETFNDLNLNALGTYRERYPVLNEASLPVSREDGPEFRIQSESFEDGGLEDAEMLSKIRELFVNSWSQQELIEKVSEYDWPLSLIDSLDSLYMMGQVEKFDNAVKVICNIDFTLPPLSVEIIDLSDVGSRALGGLLSAYELSMNNGLLEKAIEVANFLLRAFDTPNRVPLLQYFWKSKLNNKFPYKNSDVGHLTSLTLEFIKLSQLTHKNKYYDAAQRVYRTILSSLDEFDLEHLFPVQLDASGCSLISSDKVQEGKHLTDLNGMKSIDENLQLIHCQQTGKLVSLSDNGVRCEQLFNMDASSQSTFSNLMKSYQLLQGNDILQIIDDQHITKQDRASSFDGENTKFQGFPTKVGDFRDLHSSKQVFLKAMESVKDLMAFSPSTPLNENITLISSLKTKRRVSPATNELHVEVTRNYDMKFERCSLASILVLGSKVFGKPDYINFASNLTSGCFQLMQLFGGLQPSELYMDPCENTDCSFDSKLKMERANDGLYYHTDSSSTDIAVINGKNTNEAQQTIVIFAAKQGPSIYEVGDLEVDVQSKQWKNDPQRPLWVNKMGPMGLLAPNAIEAVFYLYRITGDTKWRTMGREMFKTTVDNLQNVNVGAKGVWKVNELHENGHGLASSVWLSQTLKYFYLLFSDSSYLSFDEYVFTAGGHLLSTTE</sequence>
<dbReference type="SUPFAM" id="SSF48225">
    <property type="entry name" value="Seven-hairpin glycosidases"/>
    <property type="match status" value="1"/>
</dbReference>
<dbReference type="GO" id="GO:0005975">
    <property type="term" value="P:carbohydrate metabolic process"/>
    <property type="evidence" value="ECO:0007669"/>
    <property type="project" value="InterPro"/>
</dbReference>
<dbReference type="PANTHER" id="PTHR11742">
    <property type="entry name" value="MANNOSYL-OLIGOSACCHARIDE ALPHA-1,2-MANNOSIDASE-RELATED"/>
    <property type="match status" value="1"/>
</dbReference>
<evidence type="ECO:0000256" key="3">
    <source>
        <dbReference type="ARBA" id="ARBA00007658"/>
    </source>
</evidence>
<dbReference type="PRINTS" id="PR00747">
    <property type="entry name" value="GLYHDRLASE47"/>
</dbReference>
<dbReference type="GO" id="GO:0036503">
    <property type="term" value="P:ERAD pathway"/>
    <property type="evidence" value="ECO:0007669"/>
    <property type="project" value="UniProtKB-ARBA"/>
</dbReference>
<protein>
    <recommendedName>
        <fullName evidence="6">alpha-1,2-Mannosidase</fullName>
        <ecNumber evidence="6">3.2.1.-</ecNumber>
    </recommendedName>
</protein>
<dbReference type="Pfam" id="PF01532">
    <property type="entry name" value="Glyco_hydro_47"/>
    <property type="match status" value="1"/>
</dbReference>
<accession>A0A7H9HPV2</accession>
<evidence type="ECO:0000313" key="9">
    <source>
        <dbReference type="Proteomes" id="UP000510647"/>
    </source>
</evidence>
<gene>
    <name evidence="8" type="ORF">HG537_0B06570</name>
</gene>
<name>A0A7H9HPV2_9SACH</name>
<dbReference type="GO" id="GO:0005509">
    <property type="term" value="F:calcium ion binding"/>
    <property type="evidence" value="ECO:0007669"/>
    <property type="project" value="InterPro"/>
</dbReference>
<evidence type="ECO:0000313" key="8">
    <source>
        <dbReference type="EMBL" id="QLQ79309.1"/>
    </source>
</evidence>
<evidence type="ECO:0000256" key="4">
    <source>
        <dbReference type="ARBA" id="ARBA00022801"/>
    </source>
</evidence>
<feature type="transmembrane region" description="Helical" evidence="7">
    <location>
        <begin position="12"/>
        <end position="32"/>
    </location>
</feature>
<proteinExistence type="inferred from homology"/>
<dbReference type="InterPro" id="IPR036026">
    <property type="entry name" value="Seven-hairpin_glycosidases"/>
</dbReference>
<evidence type="ECO:0000256" key="2">
    <source>
        <dbReference type="ARBA" id="ARBA00004922"/>
    </source>
</evidence>
<dbReference type="Gene3D" id="1.50.10.10">
    <property type="match status" value="1"/>
</dbReference>
<comment type="cofactor">
    <cofactor evidence="1">
        <name>Ca(2+)</name>
        <dbReference type="ChEBI" id="CHEBI:29108"/>
    </cofactor>
</comment>
<dbReference type="InterPro" id="IPR012341">
    <property type="entry name" value="6hp_glycosidase-like_sf"/>
</dbReference>
<evidence type="ECO:0000256" key="6">
    <source>
        <dbReference type="RuleBase" id="RU361193"/>
    </source>
</evidence>
<keyword evidence="6" id="KW-0326">Glycosidase</keyword>
<comment type="similarity">
    <text evidence="3 6">Belongs to the glycosyl hydrolase 47 family.</text>
</comment>
<dbReference type="Proteomes" id="UP000510647">
    <property type="component" value="Chromosome 2"/>
</dbReference>
<keyword evidence="7" id="KW-1133">Transmembrane helix</keyword>
<dbReference type="EC" id="3.2.1.-" evidence="6"/>
<dbReference type="EMBL" id="CP059268">
    <property type="protein sequence ID" value="QLQ79309.1"/>
    <property type="molecule type" value="Genomic_DNA"/>
</dbReference>
<evidence type="ECO:0000256" key="7">
    <source>
        <dbReference type="SAM" id="Phobius"/>
    </source>
</evidence>